<name>A0ABY7GEN9_MYAAR</name>
<dbReference type="SUPFAM" id="SSF53300">
    <property type="entry name" value="vWA-like"/>
    <property type="match status" value="1"/>
</dbReference>
<sequence>MATDTLTGVLVNVSGSMRYNAVGSSAEDEGEYIRSAFQVVDDVIKHDVSSDNHVFTICVGGRSRNVVFDMLRSVKRINELRNDTSPATSDQMEKIYRVLERSGARYLRRWADPERVKQFLTNAKADHIFYQLEDNGYLAKRFVYECLPSACCDWGNVIIENIPFVGGFLGSIMKVGRTATTVAATGVGITAKDSDIEEAVRKGLNLVSSDMLKNVDINSIFDVQTAASILRATTREEELTSERRRQLLDNILMFSALDSALTLFRNSVASKKVLVILSDGEPSDNGYIDTVSKDLQNEHVDVACCFIYRGSQISPKRLFCTTENSWEAGARFLFKLSSHVPSNLMPRAILIKNGWDLEIEKNETKLFIHVNHPDHIEDFCRVAKRTICCQDYLSDLLVTVAVDIYINQSTLALSAKEQVGYTCYANASAAAIHMAMKRIHGREGGYPDFNTLRQEMITAYGNSGANTFMVLQTVCLKYRLRCQEISPQGALEAVVAKRIVVAKFRLTDREWETFRDFYGREPNGILTRAIIDVRQRSPSETQSGHAVVLTSYNSRCLILMNSWGDTWADMGFFRVESTDVLGLRFMDVYWNEEDLTENEKASYRAHGPEVARKLMSMLKGLQVQHYTCPHCGQSPLVSEYTGTLSNAKCPRCHCEFRCNEAGNILAMNMYLTSLSRIN</sequence>
<dbReference type="InterPro" id="IPR036465">
    <property type="entry name" value="vWFA_dom_sf"/>
</dbReference>
<dbReference type="Proteomes" id="UP001164746">
    <property type="component" value="Chromosome 17"/>
</dbReference>
<dbReference type="Gene3D" id="3.90.70.10">
    <property type="entry name" value="Cysteine proteinases"/>
    <property type="match status" value="1"/>
</dbReference>
<dbReference type="EMBL" id="CP111028">
    <property type="protein sequence ID" value="WAR32014.1"/>
    <property type="molecule type" value="Genomic_DNA"/>
</dbReference>
<dbReference type="SUPFAM" id="SSF54001">
    <property type="entry name" value="Cysteine proteinases"/>
    <property type="match status" value="1"/>
</dbReference>
<protein>
    <recommendedName>
        <fullName evidence="3">VWFA domain-containing protein</fullName>
    </recommendedName>
</protein>
<evidence type="ECO:0000313" key="1">
    <source>
        <dbReference type="EMBL" id="WAR32014.1"/>
    </source>
</evidence>
<reference evidence="1" key="1">
    <citation type="submission" date="2022-11" db="EMBL/GenBank/DDBJ databases">
        <title>Centuries of genome instability and evolution in soft-shell clam transmissible cancer (bioRxiv).</title>
        <authorList>
            <person name="Hart S.F.M."/>
            <person name="Yonemitsu M.A."/>
            <person name="Giersch R.M."/>
            <person name="Beal B.F."/>
            <person name="Arriagada G."/>
            <person name="Davis B.W."/>
            <person name="Ostrander E.A."/>
            <person name="Goff S.P."/>
            <person name="Metzger M.J."/>
        </authorList>
    </citation>
    <scope>NUCLEOTIDE SEQUENCE</scope>
    <source>
        <strain evidence="1">MELC-2E11</strain>
        <tissue evidence="1">Siphon/mantle</tissue>
    </source>
</reference>
<organism evidence="1 2">
    <name type="scientific">Mya arenaria</name>
    <name type="common">Soft-shell clam</name>
    <dbReference type="NCBI Taxonomy" id="6604"/>
    <lineage>
        <taxon>Eukaryota</taxon>
        <taxon>Metazoa</taxon>
        <taxon>Spiralia</taxon>
        <taxon>Lophotrochozoa</taxon>
        <taxon>Mollusca</taxon>
        <taxon>Bivalvia</taxon>
        <taxon>Autobranchia</taxon>
        <taxon>Heteroconchia</taxon>
        <taxon>Euheterodonta</taxon>
        <taxon>Imparidentia</taxon>
        <taxon>Neoheterodontei</taxon>
        <taxon>Myida</taxon>
        <taxon>Myoidea</taxon>
        <taxon>Myidae</taxon>
        <taxon>Mya</taxon>
    </lineage>
</organism>
<evidence type="ECO:0000313" key="2">
    <source>
        <dbReference type="Proteomes" id="UP001164746"/>
    </source>
</evidence>
<accession>A0ABY7GEN9</accession>
<evidence type="ECO:0008006" key="3">
    <source>
        <dbReference type="Google" id="ProtNLM"/>
    </source>
</evidence>
<keyword evidence="2" id="KW-1185">Reference proteome</keyword>
<proteinExistence type="predicted"/>
<dbReference type="InterPro" id="IPR038765">
    <property type="entry name" value="Papain-like_cys_pep_sf"/>
</dbReference>
<gene>
    <name evidence="1" type="ORF">MAR_034556</name>
</gene>